<organism evidence="3 4">
    <name type="scientific">Dyadobacter fermentans</name>
    <dbReference type="NCBI Taxonomy" id="94254"/>
    <lineage>
        <taxon>Bacteria</taxon>
        <taxon>Pseudomonadati</taxon>
        <taxon>Bacteroidota</taxon>
        <taxon>Cytophagia</taxon>
        <taxon>Cytophagales</taxon>
        <taxon>Spirosomataceae</taxon>
        <taxon>Dyadobacter</taxon>
    </lineage>
</organism>
<sequence length="1132" mass="130029">MLNSNFFFLNNEWADHFETAQKAESYALTEPTISAILSRKALEEMVKWLYDHDVALQLPLKEQFNLNDLLREPSFQDSWGKEYGKELHIIKNTGNNAVHRGTKTGTHESLSSVKYLFRFCSGVVRTYSANPYSYRAFDDSLIPTEGKKLSQKVYDQLLDEGKQQSIELARKTAELDEKTEEIERLKRQLQHYEQLSKQNGEVVAPAVLSEKETRKLYIDVLLRQAGWDVEAANVQEFPVTAIDEESGTAKSLKIDYVLWGDDGKPLAIIEAKRTSKEVERGRYQAKNYADAIEKQYGQRPVIYYTNGFDTFFWDDLRYPPRKVFGFLNAEELMRLMVRRHQKSLLREQKINQDIAGRYYQERAIRRVMERFEDENQRKALLVMATGTGKTRVSAAIVDLLAKAQWIKRVLFLADRNALVTQALKNYNEYLPSSTGVDLTKETDQGFARVVFSTYQTIINRIDSDYRNGKRYYGVGHFDLIIIDEAHRSIYDKYGAIFEYFDALYLGLTATPKSETDRDTYAIFNHKPGEPTDAYEYTTAVDDKFLVPIKKVKLELRFPTQGIKYTDLSDEEKMEWERKFYDPATGAVLNEIDGAAINQWLFNQDTVDKVLQSLMEFGHKVEGNEKLGKTIIFARNHRHAEFILKRFGALYPQIHPHFAQVIDNYAANAENLILQFKIKEKYPQIAISVDMLDTGIDVPEIVNLVFFKPVYSAAKFWQMLGRGTRLSADLYGPLMDKEDFYVFDVCRVFEFFDQNPQGIIPSKAKSLSEITFNARAELVHILQTQGSALPESEDFQTSKSLCEILSKQVADLNPNAFEVGLHLRQVEHYASLTSWNSIRDTHVRELAEHIAPLVANEETDEQVKRFDLMMVKLQLAVIRSERSLPNYVEKLQGVARELLRKADNVPTIAKRKETLRQILQPEFWAAAGVLAIEKLRLEIRQLAKLLDISSGKEIFYTNFEDQLIAPVQFEDYTGSFGNYNNHYSKLRKIILDNVNHMTINRLHNNQPITAAELNELDRMLFEQSGCQTQDAFKKALGDKPIGIFVRSILGLDKVAVQEAFSEFLSNGPLNSTQIEFVNDIIKLLTKNGTIDTNMLFQQPFTKFHESGVAGVFDLNARRIIEIVEDTNRKAIAG</sequence>
<dbReference type="EMBL" id="JAVDTI010000001">
    <property type="protein sequence ID" value="MDR6804271.1"/>
    <property type="molecule type" value="Genomic_DNA"/>
</dbReference>
<dbReference type="InterPro" id="IPR013670">
    <property type="entry name" value="EcoEI_R_C_dom"/>
</dbReference>
<dbReference type="Pfam" id="PF00271">
    <property type="entry name" value="Helicase_C"/>
    <property type="match status" value="1"/>
</dbReference>
<dbReference type="InterPro" id="IPR007409">
    <property type="entry name" value="Restrct_endonuc_type1_HsdR_N"/>
</dbReference>
<dbReference type="SUPFAM" id="SSF52540">
    <property type="entry name" value="P-loop containing nucleoside triphosphate hydrolases"/>
    <property type="match status" value="2"/>
</dbReference>
<proteinExistence type="predicted"/>
<dbReference type="InterPro" id="IPR001650">
    <property type="entry name" value="Helicase_C-like"/>
</dbReference>
<dbReference type="PROSITE" id="PS51192">
    <property type="entry name" value="HELICASE_ATP_BIND_1"/>
    <property type="match status" value="1"/>
</dbReference>
<dbReference type="Pfam" id="PF08463">
    <property type="entry name" value="EcoEI_R_C"/>
    <property type="match status" value="1"/>
</dbReference>
<dbReference type="Pfam" id="PF04313">
    <property type="entry name" value="HSDR_N"/>
    <property type="match status" value="1"/>
</dbReference>
<dbReference type="PANTHER" id="PTHR47396">
    <property type="entry name" value="TYPE I RESTRICTION ENZYME ECOKI R PROTEIN"/>
    <property type="match status" value="1"/>
</dbReference>
<protein>
    <submittedName>
        <fullName evidence="3">Type I restriction enzyme R subunit</fullName>
        <ecNumber evidence="3">3.1.21.3</ecNumber>
    </submittedName>
</protein>
<accession>A0ABU1QSY5</accession>
<dbReference type="GO" id="GO:0009035">
    <property type="term" value="F:type I site-specific deoxyribonuclease activity"/>
    <property type="evidence" value="ECO:0007669"/>
    <property type="project" value="UniProtKB-EC"/>
</dbReference>
<dbReference type="InterPro" id="IPR014001">
    <property type="entry name" value="Helicase_ATP-bd"/>
</dbReference>
<dbReference type="InterPro" id="IPR006935">
    <property type="entry name" value="Helicase/UvrB_N"/>
</dbReference>
<gene>
    <name evidence="3" type="ORF">J2W84_001308</name>
</gene>
<keyword evidence="1" id="KW-0175">Coiled coil</keyword>
<dbReference type="EC" id="3.1.21.3" evidence="3"/>
<dbReference type="Gene3D" id="3.40.50.300">
    <property type="entry name" value="P-loop containing nucleotide triphosphate hydrolases"/>
    <property type="match status" value="2"/>
</dbReference>
<feature type="domain" description="Helicase ATP-binding" evidence="2">
    <location>
        <begin position="370"/>
        <end position="529"/>
    </location>
</feature>
<name>A0ABU1QSY5_9BACT</name>
<comment type="caution">
    <text evidence="3">The sequence shown here is derived from an EMBL/GenBank/DDBJ whole genome shotgun (WGS) entry which is preliminary data.</text>
</comment>
<evidence type="ECO:0000256" key="1">
    <source>
        <dbReference type="SAM" id="Coils"/>
    </source>
</evidence>
<dbReference type="RefSeq" id="WP_309981572.1">
    <property type="nucleotide sequence ID" value="NZ_JAVDTI010000001.1"/>
</dbReference>
<dbReference type="SMART" id="SM00487">
    <property type="entry name" value="DEXDc"/>
    <property type="match status" value="1"/>
</dbReference>
<reference evidence="3 4" key="1">
    <citation type="submission" date="2023-07" db="EMBL/GenBank/DDBJ databases">
        <title>Sorghum-associated microbial communities from plants grown in Nebraska, USA.</title>
        <authorList>
            <person name="Schachtman D."/>
        </authorList>
    </citation>
    <scope>NUCLEOTIDE SEQUENCE [LARGE SCALE GENOMIC DNA]</scope>
    <source>
        <strain evidence="3 4">BE57</strain>
    </source>
</reference>
<dbReference type="CDD" id="cd18032">
    <property type="entry name" value="DEXHc_RE_I_III_res"/>
    <property type="match status" value="1"/>
</dbReference>
<keyword evidence="3" id="KW-0378">Hydrolase</keyword>
<dbReference type="InterPro" id="IPR027417">
    <property type="entry name" value="P-loop_NTPase"/>
</dbReference>
<evidence type="ECO:0000313" key="4">
    <source>
        <dbReference type="Proteomes" id="UP001264980"/>
    </source>
</evidence>
<feature type="coiled-coil region" evidence="1">
    <location>
        <begin position="168"/>
        <end position="195"/>
    </location>
</feature>
<dbReference type="Pfam" id="PF04851">
    <property type="entry name" value="ResIII"/>
    <property type="match status" value="1"/>
</dbReference>
<evidence type="ECO:0000313" key="3">
    <source>
        <dbReference type="EMBL" id="MDR6804271.1"/>
    </source>
</evidence>
<dbReference type="Gene3D" id="3.90.1570.30">
    <property type="match status" value="1"/>
</dbReference>
<keyword evidence="4" id="KW-1185">Reference proteome</keyword>
<dbReference type="PANTHER" id="PTHR47396:SF1">
    <property type="entry name" value="ATP-DEPENDENT HELICASE IRC3-RELATED"/>
    <property type="match status" value="1"/>
</dbReference>
<dbReference type="Proteomes" id="UP001264980">
    <property type="component" value="Unassembled WGS sequence"/>
</dbReference>
<dbReference type="CDD" id="cd18799">
    <property type="entry name" value="SF2_C_EcoAI-like"/>
    <property type="match status" value="1"/>
</dbReference>
<dbReference type="InterPro" id="IPR050742">
    <property type="entry name" value="Helicase_Restrict-Modif_Enz"/>
</dbReference>
<evidence type="ECO:0000259" key="2">
    <source>
        <dbReference type="PROSITE" id="PS51192"/>
    </source>
</evidence>